<organism evidence="2 3">
    <name type="scientific">Quercus lobata</name>
    <name type="common">Valley oak</name>
    <dbReference type="NCBI Taxonomy" id="97700"/>
    <lineage>
        <taxon>Eukaryota</taxon>
        <taxon>Viridiplantae</taxon>
        <taxon>Streptophyta</taxon>
        <taxon>Embryophyta</taxon>
        <taxon>Tracheophyta</taxon>
        <taxon>Spermatophyta</taxon>
        <taxon>Magnoliopsida</taxon>
        <taxon>eudicotyledons</taxon>
        <taxon>Gunneridae</taxon>
        <taxon>Pentapetalae</taxon>
        <taxon>rosids</taxon>
        <taxon>fabids</taxon>
        <taxon>Fagales</taxon>
        <taxon>Fagaceae</taxon>
        <taxon>Quercus</taxon>
    </lineage>
</organism>
<dbReference type="AlphaFoldDB" id="A0A7N2N123"/>
<reference evidence="2" key="2">
    <citation type="submission" date="2021-01" db="UniProtKB">
        <authorList>
            <consortium name="EnsemblPlants"/>
        </authorList>
    </citation>
    <scope>IDENTIFICATION</scope>
</reference>
<name>A0A7N2N123_QUELO</name>
<accession>A0A7N2N123</accession>
<dbReference type="Gramene" id="QL12p001127:mrna">
    <property type="protein sequence ID" value="QL12p001127:mrna"/>
    <property type="gene ID" value="QL12p001127"/>
</dbReference>
<dbReference type="Proteomes" id="UP000594261">
    <property type="component" value="Chromosome 12"/>
</dbReference>
<dbReference type="EMBL" id="LRBV02000012">
    <property type="status" value="NOT_ANNOTATED_CDS"/>
    <property type="molecule type" value="Genomic_DNA"/>
</dbReference>
<feature type="compositionally biased region" description="Basic and acidic residues" evidence="1">
    <location>
        <begin position="89"/>
        <end position="107"/>
    </location>
</feature>
<keyword evidence="3" id="KW-1185">Reference proteome</keyword>
<feature type="region of interest" description="Disordered" evidence="1">
    <location>
        <begin position="83"/>
        <end position="143"/>
    </location>
</feature>
<evidence type="ECO:0000256" key="1">
    <source>
        <dbReference type="SAM" id="MobiDB-lite"/>
    </source>
</evidence>
<sequence length="387" mass="42082">MVFGLELRKMLYPSQFVVGGTGHPKFIPQVHRHNLEVQNFRIFVEAVQGYHGKVEDRKQQQQLGTTDKGKMTQLVMNQRCSGAKMGDLPVDKPDKMVVGGGDRREQDINVETELEASSDKPKSLTPTEEMADRQAESPTGSDSLTVGWTEAVCSYLDGFISDGLVVPQMTAGNGSFCLGVAPMEIGCSSYDGFSSDGHIVTPMELDRAGVSSGDSVMLQGKVDWVVMPISMGFFLAATLLRMMGAGLVDNGVYGVNKARSGNGVHLSQGVDDKCTRQIVVFENDQPDLGVSMEKGGASSEVACLGEEESFTNCKPLSFIAPPGLDLLTKMYKDNEVLGLGSRLDVSSWVKHRILGFSKVVELSVNLHERLCIDYLQSLERGMEVVIE</sequence>
<dbReference type="InParanoid" id="A0A7N2N123"/>
<proteinExistence type="predicted"/>
<dbReference type="EnsemblPlants" id="QL12p001127:mrna">
    <property type="protein sequence ID" value="QL12p001127:mrna"/>
    <property type="gene ID" value="QL12p001127"/>
</dbReference>
<protein>
    <submittedName>
        <fullName evidence="2">Uncharacterized protein</fullName>
    </submittedName>
</protein>
<evidence type="ECO:0000313" key="2">
    <source>
        <dbReference type="EnsemblPlants" id="QL12p001127:mrna"/>
    </source>
</evidence>
<evidence type="ECO:0000313" key="3">
    <source>
        <dbReference type="Proteomes" id="UP000594261"/>
    </source>
</evidence>
<reference evidence="2 3" key="1">
    <citation type="journal article" date="2016" name="G3 (Bethesda)">
        <title>First Draft Assembly and Annotation of the Genome of a California Endemic Oak Quercus lobata Nee (Fagaceae).</title>
        <authorList>
            <person name="Sork V.L."/>
            <person name="Fitz-Gibbon S.T."/>
            <person name="Puiu D."/>
            <person name="Crepeau M."/>
            <person name="Gugger P.F."/>
            <person name="Sherman R."/>
            <person name="Stevens K."/>
            <person name="Langley C.H."/>
            <person name="Pellegrini M."/>
            <person name="Salzberg S.L."/>
        </authorList>
    </citation>
    <scope>NUCLEOTIDE SEQUENCE [LARGE SCALE GENOMIC DNA]</scope>
    <source>
        <strain evidence="2 3">cv. SW786</strain>
    </source>
</reference>